<dbReference type="Proteomes" id="UP000653674">
    <property type="component" value="Unassembled WGS sequence"/>
</dbReference>
<name>A0A8J3PNS2_9ACTN</name>
<evidence type="ECO:0000256" key="1">
    <source>
        <dbReference type="SAM" id="Phobius"/>
    </source>
</evidence>
<evidence type="ECO:0000313" key="3">
    <source>
        <dbReference type="Proteomes" id="UP000653674"/>
    </source>
</evidence>
<organism evidence="2 3">
    <name type="scientific">Planosporangium flavigriseum</name>
    <dbReference type="NCBI Taxonomy" id="373681"/>
    <lineage>
        <taxon>Bacteria</taxon>
        <taxon>Bacillati</taxon>
        <taxon>Actinomycetota</taxon>
        <taxon>Actinomycetes</taxon>
        <taxon>Micromonosporales</taxon>
        <taxon>Micromonosporaceae</taxon>
        <taxon>Planosporangium</taxon>
    </lineage>
</organism>
<keyword evidence="1" id="KW-0812">Transmembrane</keyword>
<proteinExistence type="predicted"/>
<keyword evidence="3" id="KW-1185">Reference proteome</keyword>
<protein>
    <submittedName>
        <fullName evidence="2">Uncharacterized protein</fullName>
    </submittedName>
</protein>
<sequence length="97" mass="10720">MVCLFVTLLTNALLDAYLAMRVYSAYNLYSEQHVIGSLRLTYMAIVAAVLAFVGLVTLVPYFVRSLRLYAQDWCFVPMLIAVGWLLVGGVLSLALGL</sequence>
<feature type="transmembrane region" description="Helical" evidence="1">
    <location>
        <begin position="75"/>
        <end position="95"/>
    </location>
</feature>
<feature type="transmembrane region" description="Helical" evidence="1">
    <location>
        <begin position="40"/>
        <end position="63"/>
    </location>
</feature>
<reference evidence="2" key="1">
    <citation type="submission" date="2021-01" db="EMBL/GenBank/DDBJ databases">
        <title>Whole genome shotgun sequence of Planosporangium flavigriseum NBRC 105377.</title>
        <authorList>
            <person name="Komaki H."/>
            <person name="Tamura T."/>
        </authorList>
    </citation>
    <scope>NUCLEOTIDE SEQUENCE</scope>
    <source>
        <strain evidence="2">NBRC 105377</strain>
    </source>
</reference>
<evidence type="ECO:0000313" key="2">
    <source>
        <dbReference type="EMBL" id="GIG75183.1"/>
    </source>
</evidence>
<dbReference type="EMBL" id="BONU01000027">
    <property type="protein sequence ID" value="GIG75183.1"/>
    <property type="molecule type" value="Genomic_DNA"/>
</dbReference>
<accession>A0A8J3PNS2</accession>
<keyword evidence="1" id="KW-0472">Membrane</keyword>
<gene>
    <name evidence="2" type="ORF">Pfl04_35870</name>
</gene>
<comment type="caution">
    <text evidence="2">The sequence shown here is derived from an EMBL/GenBank/DDBJ whole genome shotgun (WGS) entry which is preliminary data.</text>
</comment>
<keyword evidence="1" id="KW-1133">Transmembrane helix</keyword>
<dbReference type="AlphaFoldDB" id="A0A8J3PNS2"/>